<accession>A0A1I4HWX0</accession>
<keyword evidence="2" id="KW-1185">Reference proteome</keyword>
<dbReference type="RefSeq" id="WP_091481063.1">
    <property type="nucleotide sequence ID" value="NZ_FOTR01000001.1"/>
</dbReference>
<dbReference type="STRING" id="334253.SAMN04487943_101676"/>
<dbReference type="AlphaFoldDB" id="A0A1I4HWX0"/>
<name>A0A1I4HWX0_9BACI</name>
<evidence type="ECO:0000313" key="2">
    <source>
        <dbReference type="Proteomes" id="UP000198565"/>
    </source>
</evidence>
<proteinExistence type="predicted"/>
<organism evidence="1 2">
    <name type="scientific">Gracilibacillus orientalis</name>
    <dbReference type="NCBI Taxonomy" id="334253"/>
    <lineage>
        <taxon>Bacteria</taxon>
        <taxon>Bacillati</taxon>
        <taxon>Bacillota</taxon>
        <taxon>Bacilli</taxon>
        <taxon>Bacillales</taxon>
        <taxon>Bacillaceae</taxon>
        <taxon>Gracilibacillus</taxon>
    </lineage>
</organism>
<gene>
    <name evidence="1" type="ORF">SAMN04487943_101676</name>
</gene>
<evidence type="ECO:0000313" key="1">
    <source>
        <dbReference type="EMBL" id="SFL46243.1"/>
    </source>
</evidence>
<reference evidence="2" key="1">
    <citation type="submission" date="2016-10" db="EMBL/GenBank/DDBJ databases">
        <authorList>
            <person name="Varghese N."/>
            <person name="Submissions S."/>
        </authorList>
    </citation>
    <scope>NUCLEOTIDE SEQUENCE [LARGE SCALE GENOMIC DNA]</scope>
    <source>
        <strain evidence="2">CGMCC 1.4250</strain>
    </source>
</reference>
<sequence>MDELYFNIDDRSKLSKFIIDGAPSEWLFYAEELMESAEILWESNNGSMKSEIRGPVLDEKIKFNESRKI</sequence>
<protein>
    <submittedName>
        <fullName evidence="1">Uncharacterized protein</fullName>
    </submittedName>
</protein>
<dbReference type="EMBL" id="FOTR01000001">
    <property type="protein sequence ID" value="SFL46243.1"/>
    <property type="molecule type" value="Genomic_DNA"/>
</dbReference>
<dbReference type="Proteomes" id="UP000198565">
    <property type="component" value="Unassembled WGS sequence"/>
</dbReference>